<dbReference type="RefSeq" id="WP_248413466.1">
    <property type="nucleotide sequence ID" value="NZ_JALPQF010000013.1"/>
</dbReference>
<dbReference type="Gene3D" id="2.60.40.1220">
    <property type="match status" value="1"/>
</dbReference>
<dbReference type="InterPro" id="IPR014755">
    <property type="entry name" value="Cu-Rt/internalin_Ig-like"/>
</dbReference>
<dbReference type="Proteomes" id="UP001203687">
    <property type="component" value="Unassembled WGS sequence"/>
</dbReference>
<reference evidence="2" key="1">
    <citation type="submission" date="2022-04" db="EMBL/GenBank/DDBJ databases">
        <authorList>
            <person name="Ren T."/>
        </authorList>
    </citation>
    <scope>NUCLEOTIDE SEQUENCE</scope>
    <source>
        <strain evidence="2">F63249</strain>
    </source>
</reference>
<sequence>MMQRIIQSVCCILIYIGLNHVNAQTTPVAPEDREIFCQVLDQSDKLPIVFATVSIKNKNNGVIADEDGYFRLPYKYKIQDDVLIISSIGYESKTIDAKSLKDGIQNTIYLKPKIEALNAVTITTTKGTTKKEYENVREIVGKAISKMRVNFPTRPHSYIGYYRDYQLLQNKYFNLNEGIIEVFDEGFQTNKLLYKNNQAAFYQFKQNSKFPKDTLLTQEYDNQKYKYIKDATISSIGGNELSILNVHNAIRNYEYHSFSFVHTFKEDFLNNHEFRIAQKLYLDDTLIYEIKFFAIEEVTGVKNTADGTIYIAADNYAIHKLECFGYNVGDPEPFFSVKIEYKPKGDRMFLNYISFNNKFKVKSRDDFQIDDVSFDQGENAFYVRFNNTVDKRTIENSRNFRFIYKRKKLKINSVTLDDSKTVKVSLINGAIPSSSPITEETMQDLTYKIKNVTDITGRDLNKKTFIRVNQFRELFVQEVFTDKTLPDDLYFVNKSERLSESLINTDKLKNISDYWINSPLKATKN</sequence>
<dbReference type="InterPro" id="IPR008969">
    <property type="entry name" value="CarboxyPept-like_regulatory"/>
</dbReference>
<name>A0ABT0HB56_9FLAO</name>
<gene>
    <name evidence="2" type="ORF">MUY34_13285</name>
</gene>
<dbReference type="Pfam" id="PF13715">
    <property type="entry name" value="CarbopepD_reg_2"/>
    <property type="match status" value="1"/>
</dbReference>
<proteinExistence type="predicted"/>
<comment type="caution">
    <text evidence="2">The sequence shown here is derived from an EMBL/GenBank/DDBJ whole genome shotgun (WGS) entry which is preliminary data.</text>
</comment>
<organism evidence="2 3">
    <name type="scientific">Psychroserpens algicola</name>
    <dbReference type="NCBI Taxonomy" id="1719034"/>
    <lineage>
        <taxon>Bacteria</taxon>
        <taxon>Pseudomonadati</taxon>
        <taxon>Bacteroidota</taxon>
        <taxon>Flavobacteriia</taxon>
        <taxon>Flavobacteriales</taxon>
        <taxon>Flavobacteriaceae</taxon>
        <taxon>Psychroserpens</taxon>
    </lineage>
</organism>
<evidence type="ECO:0000313" key="3">
    <source>
        <dbReference type="Proteomes" id="UP001203687"/>
    </source>
</evidence>
<accession>A0ABT0HB56</accession>
<evidence type="ECO:0000313" key="2">
    <source>
        <dbReference type="EMBL" id="MCK8481598.1"/>
    </source>
</evidence>
<protein>
    <submittedName>
        <fullName evidence="2">Carboxypeptidase-like regulatory domain-containing protein</fullName>
    </submittedName>
</protein>
<dbReference type="SUPFAM" id="SSF49464">
    <property type="entry name" value="Carboxypeptidase regulatory domain-like"/>
    <property type="match status" value="1"/>
</dbReference>
<keyword evidence="1" id="KW-0732">Signal</keyword>
<dbReference type="EMBL" id="JALPQF010000013">
    <property type="protein sequence ID" value="MCK8481598.1"/>
    <property type="molecule type" value="Genomic_DNA"/>
</dbReference>
<evidence type="ECO:0000256" key="1">
    <source>
        <dbReference type="ARBA" id="ARBA00022729"/>
    </source>
</evidence>
<keyword evidence="3" id="KW-1185">Reference proteome</keyword>